<dbReference type="Gene3D" id="3.60.15.10">
    <property type="entry name" value="Ribonuclease Z/Hydroxyacylglutathione hydrolase-like"/>
    <property type="match status" value="1"/>
</dbReference>
<evidence type="ECO:0000313" key="8">
    <source>
        <dbReference type="EMBL" id="MBC8178270.1"/>
    </source>
</evidence>
<comment type="subcellular location">
    <subcellularLocation>
        <location evidence="1">Cell membrane</location>
        <topology evidence="1">Multi-pass membrane protein</topology>
    </subcellularLocation>
</comment>
<sequence>MKRNSGVWAPPYGGKRSKLFHRPLIPMLVSFAGGIFAVHKILPSGHWFIPALFVSIVICLITIPFLSPRIRVYSLILIFFLTGAILGQGKRHPSRLIPLANLHKSVVIEGTVLNPPKIIDGKIAKMNLRAQEFTFNGDAIPIDENIVVTVYNHIPSLEAGDKIRFPTRLKPFKNFNNPGNYDYEEAMRLKGLICSASVSDGRRIVPMGPGHLPFLRGMIETIQKPVRELFKKQLDTRNFALFRALILGERQGIDPALREPFNQTGLGHMLAVSGLHIGLVAWAAFFLFKWILSRSYRLALEIDIRKISAFLTAFPVIGYTLLAGFQVSSQRAMIMILTFLVSLILGREREVWSTLALAGLIILFLDPNALFSISFQLSFMAVIGILWLTPAILDRFHYPDNSQQVRMSILNRLLTYFTGLVAVTASAMIFLLPITCYYFHRISLVSIPANLTTVPILGMWVIPLGLLSAITAPFSFNVAGFFLHLGAWGLNKMMAIIEFWAHIPRSSIWTVTPNIFEIFLFYSFILCIFFFKRWRWAKIGMALIATLILSDAAYWVYQVRFNRDLEVIFLDVGRGNAALVSFPGGKKMIIDGGGFSRGSFDVGKMVVAPYLWFKKISQIDYMVLSHPHADHMNGLRFIAEIFRPKEFWYNGDQVETATFRELKTIIENGNIKTFLPSDLRDGIEINGVRVNILHPDPEGQPLILEKDGKWLNNNSLVLQITYRGKTFLFPGDLEKPGEEVLISNAGEMLKSDVLLSPHHGNKTSSSKEFLEMVQPGICIISSREGPSSNFPHQAVLDRLRDMGCRVIRISRSGAVKVIVGKDRFKVRTFLEEKSP</sequence>
<evidence type="ECO:0000256" key="2">
    <source>
        <dbReference type="ARBA" id="ARBA00022475"/>
    </source>
</evidence>
<dbReference type="GO" id="GO:0005886">
    <property type="term" value="C:plasma membrane"/>
    <property type="evidence" value="ECO:0007669"/>
    <property type="project" value="UniProtKB-SubCell"/>
</dbReference>
<feature type="transmembrane region" description="Helical" evidence="6">
    <location>
        <begin position="508"/>
        <end position="531"/>
    </location>
</feature>
<dbReference type="InterPro" id="IPR035681">
    <property type="entry name" value="ComA-like_MBL"/>
</dbReference>
<dbReference type="GO" id="GO:0030420">
    <property type="term" value="P:establishment of competence for transformation"/>
    <property type="evidence" value="ECO:0007669"/>
    <property type="project" value="InterPro"/>
</dbReference>
<dbReference type="NCBIfam" id="TIGR00361">
    <property type="entry name" value="ComEC_Rec2"/>
    <property type="match status" value="1"/>
</dbReference>
<evidence type="ECO:0000313" key="9">
    <source>
        <dbReference type="Proteomes" id="UP000650524"/>
    </source>
</evidence>
<dbReference type="CDD" id="cd07731">
    <property type="entry name" value="ComA-like_MBL-fold"/>
    <property type="match status" value="1"/>
</dbReference>
<keyword evidence="4 6" id="KW-1133">Transmembrane helix</keyword>
<dbReference type="NCBIfam" id="TIGR00360">
    <property type="entry name" value="ComEC_N-term"/>
    <property type="match status" value="1"/>
</dbReference>
<evidence type="ECO:0000256" key="5">
    <source>
        <dbReference type="ARBA" id="ARBA00023136"/>
    </source>
</evidence>
<dbReference type="InterPro" id="IPR052159">
    <property type="entry name" value="Competence_DNA_uptake"/>
</dbReference>
<feature type="transmembrane region" description="Helical" evidence="6">
    <location>
        <begin position="537"/>
        <end position="557"/>
    </location>
</feature>
<feature type="transmembrane region" description="Helical" evidence="6">
    <location>
        <begin position="72"/>
        <end position="89"/>
    </location>
</feature>
<feature type="transmembrane region" description="Helical" evidence="6">
    <location>
        <begin position="47"/>
        <end position="65"/>
    </location>
</feature>
<dbReference type="Pfam" id="PF03772">
    <property type="entry name" value="Competence"/>
    <property type="match status" value="1"/>
</dbReference>
<accession>A0A8J6N2H7</accession>
<evidence type="ECO:0000256" key="1">
    <source>
        <dbReference type="ARBA" id="ARBA00004651"/>
    </source>
</evidence>
<protein>
    <submittedName>
        <fullName evidence="8">DNA internalization-related competence protein ComEC/Rec2</fullName>
    </submittedName>
</protein>
<evidence type="ECO:0000256" key="4">
    <source>
        <dbReference type="ARBA" id="ARBA00022989"/>
    </source>
</evidence>
<dbReference type="PANTHER" id="PTHR30619:SF1">
    <property type="entry name" value="RECOMBINATION PROTEIN 2"/>
    <property type="match status" value="1"/>
</dbReference>
<dbReference type="EMBL" id="JACNJD010000268">
    <property type="protein sequence ID" value="MBC8178270.1"/>
    <property type="molecule type" value="Genomic_DNA"/>
</dbReference>
<dbReference type="Proteomes" id="UP000650524">
    <property type="component" value="Unassembled WGS sequence"/>
</dbReference>
<keyword evidence="2" id="KW-1003">Cell membrane</keyword>
<dbReference type="InterPro" id="IPR025405">
    <property type="entry name" value="DUF4131"/>
</dbReference>
<dbReference type="InterPro" id="IPR001279">
    <property type="entry name" value="Metallo-B-lactamas"/>
</dbReference>
<dbReference type="SUPFAM" id="SSF56281">
    <property type="entry name" value="Metallo-hydrolase/oxidoreductase"/>
    <property type="match status" value="1"/>
</dbReference>
<dbReference type="InterPro" id="IPR036866">
    <property type="entry name" value="RibonucZ/Hydroxyglut_hydro"/>
</dbReference>
<evidence type="ECO:0000256" key="6">
    <source>
        <dbReference type="SAM" id="Phobius"/>
    </source>
</evidence>
<dbReference type="PANTHER" id="PTHR30619">
    <property type="entry name" value="DNA INTERNALIZATION/COMPETENCE PROTEIN COMEC/REC2"/>
    <property type="match status" value="1"/>
</dbReference>
<comment type="caution">
    <text evidence="8">The sequence shown here is derived from an EMBL/GenBank/DDBJ whole genome shotgun (WGS) entry which is preliminary data.</text>
</comment>
<proteinExistence type="predicted"/>
<feature type="transmembrane region" description="Helical" evidence="6">
    <location>
        <begin position="304"/>
        <end position="322"/>
    </location>
</feature>
<feature type="transmembrane region" description="Helical" evidence="6">
    <location>
        <begin position="460"/>
        <end position="487"/>
    </location>
</feature>
<name>A0A8J6N2H7_9DELT</name>
<feature type="transmembrane region" description="Helical" evidence="6">
    <location>
        <begin position="413"/>
        <end position="440"/>
    </location>
</feature>
<reference evidence="8 9" key="1">
    <citation type="submission" date="2020-08" db="EMBL/GenBank/DDBJ databases">
        <title>Bridging the membrane lipid divide: bacteria of the FCB group superphylum have the potential to synthesize archaeal ether lipids.</title>
        <authorList>
            <person name="Villanueva L."/>
            <person name="Von Meijenfeldt F.A.B."/>
            <person name="Westbye A.B."/>
            <person name="Yadav S."/>
            <person name="Hopmans E.C."/>
            <person name="Dutilh B.E."/>
            <person name="Sinninghe Damste J.S."/>
        </authorList>
    </citation>
    <scope>NUCLEOTIDE SEQUENCE [LARGE SCALE GENOMIC DNA]</scope>
    <source>
        <strain evidence="8">NIOZ-UU27</strain>
    </source>
</reference>
<feature type="transmembrane region" description="Helical" evidence="6">
    <location>
        <begin position="24"/>
        <end position="41"/>
    </location>
</feature>
<dbReference type="Pfam" id="PF00753">
    <property type="entry name" value="Lactamase_B"/>
    <property type="match status" value="1"/>
</dbReference>
<evidence type="ECO:0000259" key="7">
    <source>
        <dbReference type="SMART" id="SM00849"/>
    </source>
</evidence>
<keyword evidence="3 6" id="KW-0812">Transmembrane</keyword>
<feature type="transmembrane region" description="Helical" evidence="6">
    <location>
        <begin position="377"/>
        <end position="393"/>
    </location>
</feature>
<gene>
    <name evidence="8" type="ORF">H8E19_12770</name>
</gene>
<feature type="domain" description="Metallo-beta-lactamase" evidence="7">
    <location>
        <begin position="574"/>
        <end position="783"/>
    </location>
</feature>
<dbReference type="Pfam" id="PF13567">
    <property type="entry name" value="DUF4131"/>
    <property type="match status" value="1"/>
</dbReference>
<dbReference type="SMART" id="SM00849">
    <property type="entry name" value="Lactamase_B"/>
    <property type="match status" value="1"/>
</dbReference>
<dbReference type="AlphaFoldDB" id="A0A8J6N2H7"/>
<keyword evidence="5 6" id="KW-0472">Membrane</keyword>
<dbReference type="InterPro" id="IPR004477">
    <property type="entry name" value="ComEC_N"/>
</dbReference>
<evidence type="ECO:0000256" key="3">
    <source>
        <dbReference type="ARBA" id="ARBA00022692"/>
    </source>
</evidence>
<organism evidence="8 9">
    <name type="scientific">Candidatus Desulfacyla euxinica</name>
    <dbReference type="NCBI Taxonomy" id="2841693"/>
    <lineage>
        <taxon>Bacteria</taxon>
        <taxon>Deltaproteobacteria</taxon>
        <taxon>Candidatus Desulfacyla</taxon>
    </lineage>
</organism>
<feature type="transmembrane region" description="Helical" evidence="6">
    <location>
        <begin position="269"/>
        <end position="292"/>
    </location>
</feature>
<dbReference type="InterPro" id="IPR004797">
    <property type="entry name" value="Competence_ComEC/Rec2"/>
</dbReference>